<evidence type="ECO:0000313" key="2">
    <source>
        <dbReference type="Proteomes" id="UP000827721"/>
    </source>
</evidence>
<dbReference type="Proteomes" id="UP000827721">
    <property type="component" value="Unassembled WGS sequence"/>
</dbReference>
<organism evidence="1 2">
    <name type="scientific">Xanthoceras sorbifolium</name>
    <dbReference type="NCBI Taxonomy" id="99658"/>
    <lineage>
        <taxon>Eukaryota</taxon>
        <taxon>Viridiplantae</taxon>
        <taxon>Streptophyta</taxon>
        <taxon>Embryophyta</taxon>
        <taxon>Tracheophyta</taxon>
        <taxon>Spermatophyta</taxon>
        <taxon>Magnoliopsida</taxon>
        <taxon>eudicotyledons</taxon>
        <taxon>Gunneridae</taxon>
        <taxon>Pentapetalae</taxon>
        <taxon>rosids</taxon>
        <taxon>malvids</taxon>
        <taxon>Sapindales</taxon>
        <taxon>Sapindaceae</taxon>
        <taxon>Xanthoceroideae</taxon>
        <taxon>Xanthoceras</taxon>
    </lineage>
</organism>
<accession>A0ABQ8IME7</accession>
<name>A0ABQ8IME7_9ROSI</name>
<keyword evidence="2" id="KW-1185">Reference proteome</keyword>
<gene>
    <name evidence="1" type="ORF">JRO89_XS01G0310200</name>
</gene>
<reference evidence="1 2" key="1">
    <citation type="submission" date="2021-02" db="EMBL/GenBank/DDBJ databases">
        <title>Plant Genome Project.</title>
        <authorList>
            <person name="Zhang R.-G."/>
        </authorList>
    </citation>
    <scope>NUCLEOTIDE SEQUENCE [LARGE SCALE GENOMIC DNA]</scope>
    <source>
        <tissue evidence="1">Leaves</tissue>
    </source>
</reference>
<protein>
    <submittedName>
        <fullName evidence="1">Uncharacterized protein</fullName>
    </submittedName>
</protein>
<evidence type="ECO:0000313" key="1">
    <source>
        <dbReference type="EMBL" id="KAH7577876.1"/>
    </source>
</evidence>
<dbReference type="EMBL" id="JAFEMO010000001">
    <property type="protein sequence ID" value="KAH7577876.1"/>
    <property type="molecule type" value="Genomic_DNA"/>
</dbReference>
<sequence length="305" mass="34379">MLRKCAVCRRNGSGSIAAEYVSWESRSAKSQCGVQVEQRLHVQPSFGDINARAFVNVNNNSPWPIPEGWKFETKTTKDGSQFSSVSDNNAQECLTHLMWIITASLAFEAFDMVLLLKAPSAGDHEESYVCLATGEHFYTYEGMMRCVNYTRETLLLRGWIPSFDFLMDIKNNVDDRSSESALDSNVLPFTLTNYTEATFFFLFISKSLVKMGFYSSSLVWNREILSPRLDGEVMTLETFLEKFLGSGANNVPPEVGFSREHEHIPTGNDNVEAPALGNTGFKMQLSAKPKISKSIKKRRHRPKKN</sequence>
<comment type="caution">
    <text evidence="1">The sequence shown here is derived from an EMBL/GenBank/DDBJ whole genome shotgun (WGS) entry which is preliminary data.</text>
</comment>
<proteinExistence type="predicted"/>